<dbReference type="PANTHER" id="PTHR34582">
    <property type="entry name" value="UPF0702 TRANSMEMBRANE PROTEIN YCAP"/>
    <property type="match status" value="1"/>
</dbReference>
<reference evidence="10" key="2">
    <citation type="submission" date="2015-10" db="EMBL/GenBank/DDBJ databases">
        <title>Improved Draft Genome Sequence of Clostridium pasteurianum Strain ATCC 6013 (DSM 525) Using a Hybrid Next-Generation Sequencing Approach.</title>
        <authorList>
            <person name="Pyne M.E."/>
            <person name="Utturkar S.M."/>
            <person name="Brown S.D."/>
            <person name="Moo-Young M."/>
            <person name="Chung D.A."/>
            <person name="Chou P.C."/>
        </authorList>
    </citation>
    <scope>NUCLEOTIDE SEQUENCE</scope>
    <source>
        <strain evidence="10">ATCC 6013</strain>
    </source>
</reference>
<feature type="transmembrane region" description="Helical" evidence="7">
    <location>
        <begin position="6"/>
        <end position="23"/>
    </location>
</feature>
<keyword evidence="12" id="KW-1185">Reference proteome</keyword>
<dbReference type="Gene3D" id="3.30.240.20">
    <property type="entry name" value="bsu07140 like domains"/>
    <property type="match status" value="2"/>
</dbReference>
<comment type="subcellular location">
    <subcellularLocation>
        <location evidence="1">Cell membrane</location>
        <topology evidence="1">Multi-pass membrane protein</topology>
    </subcellularLocation>
</comment>
<accession>A0A0H3J675</accession>
<evidence type="ECO:0000313" key="11">
    <source>
        <dbReference type="Proteomes" id="UP000028042"/>
    </source>
</evidence>
<reference evidence="9 12" key="1">
    <citation type="journal article" date="2015" name="Genome Announc.">
        <title>Complete Genome Sequence of the Nitrogen-Fixing and Solvent-Producing Clostridium pasteurianum DSM 525.</title>
        <authorList>
            <person name="Poehlein A."/>
            <person name="Grosse-Honebrink A."/>
            <person name="Zhang Y."/>
            <person name="Minton N.P."/>
            <person name="Daniel R."/>
        </authorList>
    </citation>
    <scope>NUCLEOTIDE SEQUENCE [LARGE SCALE GENOMIC DNA]</scope>
    <source>
        <strain evidence="9">DSM 525</strain>
        <strain evidence="12">DSM 525 / ATCC 6013</strain>
    </source>
</reference>
<evidence type="ECO:0000256" key="7">
    <source>
        <dbReference type="SAM" id="Phobius"/>
    </source>
</evidence>
<feature type="domain" description="YetF C-terminal" evidence="8">
    <location>
        <begin position="79"/>
        <end position="210"/>
    </location>
</feature>
<evidence type="ECO:0000259" key="8">
    <source>
        <dbReference type="Pfam" id="PF04239"/>
    </source>
</evidence>
<dbReference type="EMBL" id="CP009268">
    <property type="protein sequence ID" value="AJA51396.1"/>
    <property type="molecule type" value="Genomic_DNA"/>
</dbReference>
<name>A0A0H3J675_CLOPA</name>
<sequence length="223" mass="25405">MFILMIRTTILYILLVIVMRLMGKRQIGQLQPFELAITIIISDLASLPMQDTRIPIIHGIIPIVTLLFIEIIVSILQLKSQNARLVISGKPSILINKGKVDINELRSQRLNMNDLLEEVRLKGYYNLQDIEFAILETSGQLSIIPKTELSNATKEDVNIKCKQDTIPVTLILDGVVNKKNLKIINRDEKWLMSTLRSKNINSSKDVFIALVDSQGKFYTQLYK</sequence>
<evidence type="ECO:0000256" key="5">
    <source>
        <dbReference type="ARBA" id="ARBA00022989"/>
    </source>
</evidence>
<evidence type="ECO:0000313" key="9">
    <source>
        <dbReference type="EMBL" id="AJA51396.1"/>
    </source>
</evidence>
<dbReference type="PATRIC" id="fig|1262449.3.peg.2726"/>
<dbReference type="eggNOG" id="COG2323">
    <property type="taxonomic scope" value="Bacteria"/>
</dbReference>
<evidence type="ECO:0000256" key="1">
    <source>
        <dbReference type="ARBA" id="ARBA00004651"/>
    </source>
</evidence>
<comment type="similarity">
    <text evidence="2">Belongs to the UPF0702 family.</text>
</comment>
<keyword evidence="6 7" id="KW-0472">Membrane</keyword>
<dbReference type="GO" id="GO:0005886">
    <property type="term" value="C:plasma membrane"/>
    <property type="evidence" value="ECO:0007669"/>
    <property type="project" value="UniProtKB-SubCell"/>
</dbReference>
<dbReference type="KEGG" id="cpat:CLPA_c13090"/>
<dbReference type="Proteomes" id="UP000028042">
    <property type="component" value="Unassembled WGS sequence"/>
</dbReference>
<evidence type="ECO:0000313" key="12">
    <source>
        <dbReference type="Proteomes" id="UP000030905"/>
    </source>
</evidence>
<evidence type="ECO:0000256" key="2">
    <source>
        <dbReference type="ARBA" id="ARBA00006448"/>
    </source>
</evidence>
<dbReference type="PANTHER" id="PTHR34582:SF6">
    <property type="entry name" value="UPF0702 TRANSMEMBRANE PROTEIN YCAP"/>
    <property type="match status" value="1"/>
</dbReference>
<dbReference type="Pfam" id="PF04239">
    <property type="entry name" value="DUF421"/>
    <property type="match status" value="1"/>
</dbReference>
<organism evidence="9 12">
    <name type="scientific">Clostridium pasteurianum DSM 525 = ATCC 6013</name>
    <dbReference type="NCBI Taxonomy" id="1262449"/>
    <lineage>
        <taxon>Bacteria</taxon>
        <taxon>Bacillati</taxon>
        <taxon>Bacillota</taxon>
        <taxon>Clostridia</taxon>
        <taxon>Eubacteriales</taxon>
        <taxon>Clostridiaceae</taxon>
        <taxon>Clostridium</taxon>
    </lineage>
</organism>
<keyword evidence="4 7" id="KW-0812">Transmembrane</keyword>
<dbReference type="KEGG" id="cpae:CPAST_c13090"/>
<evidence type="ECO:0000256" key="4">
    <source>
        <dbReference type="ARBA" id="ARBA00022692"/>
    </source>
</evidence>
<proteinExistence type="inferred from homology"/>
<evidence type="ECO:0000256" key="3">
    <source>
        <dbReference type="ARBA" id="ARBA00022475"/>
    </source>
</evidence>
<dbReference type="RefSeq" id="WP_003446215.1">
    <property type="nucleotide sequence ID" value="NZ_ANZB01000009.1"/>
</dbReference>
<dbReference type="Proteomes" id="UP000030905">
    <property type="component" value="Chromosome"/>
</dbReference>
<evidence type="ECO:0000313" key="10">
    <source>
        <dbReference type="EMBL" id="KRU12597.1"/>
    </source>
</evidence>
<dbReference type="InterPro" id="IPR007353">
    <property type="entry name" value="DUF421"/>
</dbReference>
<dbReference type="GeneID" id="93073488"/>
<dbReference type="InterPro" id="IPR023090">
    <property type="entry name" value="UPF0702_alpha/beta_dom_sf"/>
</dbReference>
<keyword evidence="3" id="KW-1003">Cell membrane</keyword>
<dbReference type="EMBL" id="JPGY02000001">
    <property type="protein sequence ID" value="KRU12597.1"/>
    <property type="molecule type" value="Genomic_DNA"/>
</dbReference>
<reference evidence="10 11" key="3">
    <citation type="journal article" name="Genome Announc.">
        <title>Improved Draft Genome Sequence of Clostridium pasteurianum Strain ATCC 6013 (DSM 525) Using a Hybrid Next-Generation Sequencing Approach.</title>
        <authorList>
            <person name="Pyne M.E."/>
            <person name="Utturkar S."/>
            <person name="Brown S.D."/>
            <person name="Moo-Young M."/>
            <person name="Chung D.A."/>
            <person name="Chou C.P."/>
        </authorList>
    </citation>
    <scope>NUCLEOTIDE SEQUENCE [LARGE SCALE GENOMIC DNA]</scope>
    <source>
        <strain evidence="10 11">ATCC 6013</strain>
    </source>
</reference>
<feature type="transmembrane region" description="Helical" evidence="7">
    <location>
        <begin position="56"/>
        <end position="76"/>
    </location>
</feature>
<dbReference type="AlphaFoldDB" id="A0A0H3J675"/>
<keyword evidence="5 7" id="KW-1133">Transmembrane helix</keyword>
<gene>
    <name evidence="9" type="ORF">CLPA_c13090</name>
    <name evidence="10" type="ORF">CP6013_01845</name>
</gene>
<protein>
    <recommendedName>
        <fullName evidence="8">YetF C-terminal domain-containing protein</fullName>
    </recommendedName>
</protein>
<evidence type="ECO:0000256" key="6">
    <source>
        <dbReference type="ARBA" id="ARBA00023136"/>
    </source>
</evidence>